<name>A0ABY6IVR9_9HYPH</name>
<evidence type="ECO:0000313" key="2">
    <source>
        <dbReference type="Proteomes" id="UP001163882"/>
    </source>
</evidence>
<dbReference type="RefSeq" id="WP_264226863.1">
    <property type="nucleotide sequence ID" value="NZ_CP107716.1"/>
</dbReference>
<evidence type="ECO:0000313" key="1">
    <source>
        <dbReference type="EMBL" id="UYQ73275.1"/>
    </source>
</evidence>
<reference evidence="1" key="1">
    <citation type="submission" date="2022-10" db="EMBL/GenBank/DDBJ databases">
        <title>YIM 151497 complete genome.</title>
        <authorList>
            <person name="Chen X."/>
        </authorList>
    </citation>
    <scope>NUCLEOTIDE SEQUENCE</scope>
    <source>
        <strain evidence="1">YIM 151497</strain>
    </source>
</reference>
<proteinExistence type="predicted"/>
<sequence>MMTTPRLVSLTALAASLFIVILTITQANGLTATPGMDVTNAACIETGVSSDCPVSGSLVQAVVHR</sequence>
<keyword evidence="2" id="KW-1185">Reference proteome</keyword>
<organism evidence="1 2">
    <name type="scientific">Pelagibacterium flavum</name>
    <dbReference type="NCBI Taxonomy" id="2984530"/>
    <lineage>
        <taxon>Bacteria</taxon>
        <taxon>Pseudomonadati</taxon>
        <taxon>Pseudomonadota</taxon>
        <taxon>Alphaproteobacteria</taxon>
        <taxon>Hyphomicrobiales</taxon>
        <taxon>Devosiaceae</taxon>
        <taxon>Pelagibacterium</taxon>
    </lineage>
</organism>
<dbReference type="EMBL" id="CP107716">
    <property type="protein sequence ID" value="UYQ73275.1"/>
    <property type="molecule type" value="Genomic_DNA"/>
</dbReference>
<accession>A0ABY6IVR9</accession>
<gene>
    <name evidence="1" type="ORF">OF122_05800</name>
</gene>
<dbReference type="Proteomes" id="UP001163882">
    <property type="component" value="Chromosome"/>
</dbReference>
<protein>
    <submittedName>
        <fullName evidence="1">Uncharacterized protein</fullName>
    </submittedName>
</protein>